<dbReference type="SUPFAM" id="SSF48371">
    <property type="entry name" value="ARM repeat"/>
    <property type="match status" value="1"/>
</dbReference>
<evidence type="ECO:0000313" key="2">
    <source>
        <dbReference type="Proteomes" id="UP000279833"/>
    </source>
</evidence>
<dbReference type="GO" id="GO:0046961">
    <property type="term" value="F:proton-transporting ATPase activity, rotational mechanism"/>
    <property type="evidence" value="ECO:0007669"/>
    <property type="project" value="InterPro"/>
</dbReference>
<protein>
    <submittedName>
        <fullName evidence="3">LisH domain-containing protein</fullName>
    </submittedName>
</protein>
<keyword evidence="2" id="KW-1185">Reference proteome</keyword>
<dbReference type="GO" id="GO:0000221">
    <property type="term" value="C:vacuolar proton-transporting V-type ATPase, V1 domain"/>
    <property type="evidence" value="ECO:0007669"/>
    <property type="project" value="InterPro"/>
</dbReference>
<accession>A0A183JZ68</accession>
<dbReference type="WBParaSite" id="SCUD_0000802501-mRNA-1">
    <property type="protein sequence ID" value="SCUD_0000802501-mRNA-1"/>
    <property type="gene ID" value="SCUD_0000802501"/>
</dbReference>
<organism evidence="3">
    <name type="scientific">Schistosoma curassoni</name>
    <dbReference type="NCBI Taxonomy" id="6186"/>
    <lineage>
        <taxon>Eukaryota</taxon>
        <taxon>Metazoa</taxon>
        <taxon>Spiralia</taxon>
        <taxon>Lophotrochozoa</taxon>
        <taxon>Platyhelminthes</taxon>
        <taxon>Trematoda</taxon>
        <taxon>Digenea</taxon>
        <taxon>Strigeidida</taxon>
        <taxon>Schistosomatoidea</taxon>
        <taxon>Schistosomatidae</taxon>
        <taxon>Schistosoma</taxon>
    </lineage>
</organism>
<dbReference type="Gene3D" id="1.25.10.10">
    <property type="entry name" value="Leucine-rich Repeat Variant"/>
    <property type="match status" value="1"/>
</dbReference>
<dbReference type="InterPro" id="IPR004908">
    <property type="entry name" value="ATPase_V1-cplx_hsu"/>
</dbReference>
<dbReference type="InterPro" id="IPR011989">
    <property type="entry name" value="ARM-like"/>
</dbReference>
<dbReference type="AlphaFoldDB" id="A0A183JZ68"/>
<dbReference type="InterPro" id="IPR016024">
    <property type="entry name" value="ARM-type_fold"/>
</dbReference>
<gene>
    <name evidence="1" type="ORF">SCUD_LOCUS8025</name>
</gene>
<evidence type="ECO:0000313" key="3">
    <source>
        <dbReference type="WBParaSite" id="SCUD_0000802501-mRNA-1"/>
    </source>
</evidence>
<dbReference type="PANTHER" id="PTHR10698:SF0">
    <property type="entry name" value="V-TYPE PROTON ATPASE SUBUNIT H"/>
    <property type="match status" value="1"/>
</dbReference>
<sequence>MEENDLIYYLNWLREQLTITNNQYDQTVARNLQMMLRIREYRAQFAKVGGIETIGDVLQEKSTSRQLQYQLIFCLWCMSFDSIHVTDICKNSALLATVADIFLEADREKITRISLAFFRVS</sequence>
<dbReference type="Pfam" id="PF03224">
    <property type="entry name" value="V-ATPase_H_N"/>
    <property type="match status" value="1"/>
</dbReference>
<name>A0A183JZ68_9TREM</name>
<reference evidence="3" key="1">
    <citation type="submission" date="2016-06" db="UniProtKB">
        <authorList>
            <consortium name="WormBaseParasite"/>
        </authorList>
    </citation>
    <scope>IDENTIFICATION</scope>
</reference>
<reference evidence="1 2" key="2">
    <citation type="submission" date="2018-11" db="EMBL/GenBank/DDBJ databases">
        <authorList>
            <consortium name="Pathogen Informatics"/>
        </authorList>
    </citation>
    <scope>NUCLEOTIDE SEQUENCE [LARGE SCALE GENOMIC DNA]</scope>
    <source>
        <strain evidence="1">Dakar</strain>
        <strain evidence="2">Dakar, Senegal</strain>
    </source>
</reference>
<dbReference type="Proteomes" id="UP000279833">
    <property type="component" value="Unassembled WGS sequence"/>
</dbReference>
<dbReference type="STRING" id="6186.A0A183JZ68"/>
<evidence type="ECO:0000313" key="1">
    <source>
        <dbReference type="EMBL" id="VDP28920.1"/>
    </source>
</evidence>
<dbReference type="GO" id="GO:0005765">
    <property type="term" value="C:lysosomal membrane"/>
    <property type="evidence" value="ECO:0007669"/>
    <property type="project" value="TreeGrafter"/>
</dbReference>
<dbReference type="PANTHER" id="PTHR10698">
    <property type="entry name" value="V-TYPE PROTON ATPASE SUBUNIT H"/>
    <property type="match status" value="1"/>
</dbReference>
<proteinExistence type="predicted"/>
<dbReference type="EMBL" id="UZAK01032573">
    <property type="protein sequence ID" value="VDP28920.1"/>
    <property type="molecule type" value="Genomic_DNA"/>
</dbReference>